<accession>A0A0C1QXH6</accession>
<evidence type="ECO:0000313" key="4">
    <source>
        <dbReference type="EMBL" id="KIE10194.1"/>
    </source>
</evidence>
<dbReference type="OrthoDB" id="9793918at2"/>
<evidence type="ECO:0000313" key="3">
    <source>
        <dbReference type="EMBL" id="KAF3886129.1"/>
    </source>
</evidence>
<dbReference type="InterPro" id="IPR001789">
    <property type="entry name" value="Sig_transdc_resp-reg_receiver"/>
</dbReference>
<protein>
    <submittedName>
        <fullName evidence="4">Chemotaxis protein CheY</fullName>
    </submittedName>
    <submittedName>
        <fullName evidence="3">Response regulator</fullName>
    </submittedName>
</protein>
<comment type="caution">
    <text evidence="4">The sequence shown here is derived from an EMBL/GenBank/DDBJ whole genome shotgun (WGS) entry which is preliminary data.</text>
</comment>
<dbReference type="Gene3D" id="3.40.50.2300">
    <property type="match status" value="1"/>
</dbReference>
<feature type="domain" description="Response regulatory" evidence="2">
    <location>
        <begin position="5"/>
        <end position="133"/>
    </location>
</feature>
<dbReference type="SMART" id="SM00448">
    <property type="entry name" value="REC"/>
    <property type="match status" value="1"/>
</dbReference>
<keyword evidence="1" id="KW-0597">Phosphoprotein</keyword>
<dbReference type="Pfam" id="PF00072">
    <property type="entry name" value="Response_reg"/>
    <property type="match status" value="1"/>
</dbReference>
<dbReference type="STRING" id="1479485.DA73_0216415"/>
<dbReference type="InterPro" id="IPR011006">
    <property type="entry name" value="CheY-like_superfamily"/>
</dbReference>
<gene>
    <name evidence="4" type="ORF">DA73_0216415</name>
    <name evidence="3" type="ORF">DA73_0400012095</name>
</gene>
<name>A0A0C1QXH6_9CYAN</name>
<reference evidence="3" key="2">
    <citation type="submission" date="2019-11" db="EMBL/GenBank/DDBJ databases">
        <title>Improved Assembly of Tolypothrix boutellei genome.</title>
        <authorList>
            <person name="Sarangi A.N."/>
            <person name="Mukherjee M."/>
            <person name="Ghosh S."/>
            <person name="Singh D."/>
            <person name="Das A."/>
            <person name="Kant S."/>
            <person name="Prusty A."/>
            <person name="Tripathy S."/>
        </authorList>
    </citation>
    <scope>NUCLEOTIDE SEQUENCE</scope>
    <source>
        <strain evidence="3">VB521301</strain>
    </source>
</reference>
<dbReference type="RefSeq" id="WP_038075409.1">
    <property type="nucleotide sequence ID" value="NZ_JHEG04000001.1"/>
</dbReference>
<feature type="modified residue" description="4-aspartylphosphate" evidence="1">
    <location>
        <position position="66"/>
    </location>
</feature>
<dbReference type="PANTHER" id="PTHR44520:SF1">
    <property type="entry name" value="TWO-COMPONENT SYSTEM REGULATORY PROTEIN"/>
    <property type="match status" value="1"/>
</dbReference>
<dbReference type="GO" id="GO:0000160">
    <property type="term" value="P:phosphorelay signal transduction system"/>
    <property type="evidence" value="ECO:0007669"/>
    <property type="project" value="InterPro"/>
</dbReference>
<dbReference type="EMBL" id="JHEG02000048">
    <property type="protein sequence ID" value="KIE10194.1"/>
    <property type="molecule type" value="Genomic_DNA"/>
</dbReference>
<dbReference type="EMBL" id="JHEG04000001">
    <property type="protein sequence ID" value="KAF3886129.1"/>
    <property type="molecule type" value="Genomic_DNA"/>
</dbReference>
<evidence type="ECO:0000313" key="5">
    <source>
        <dbReference type="Proteomes" id="UP000029738"/>
    </source>
</evidence>
<proteinExistence type="predicted"/>
<dbReference type="InterPro" id="IPR052893">
    <property type="entry name" value="TCS_response_regulator"/>
</dbReference>
<evidence type="ECO:0000256" key="1">
    <source>
        <dbReference type="PROSITE-ProRule" id="PRU00169"/>
    </source>
</evidence>
<sequence length="145" mass="16844">MTKFTILVAEDDPNDAFFIQRAFQKTQLVHTLKVLEDGDAVINYLCGIDEYADRELYPLPTLILLDIKLPRRSGLEVLEWIRRQPHLKRLLVIMLTSSDQDRDINLAYELGANSYLTKPIGIDNLQEMVNSINKYWLLLNKQPEI</sequence>
<dbReference type="PANTHER" id="PTHR44520">
    <property type="entry name" value="RESPONSE REGULATOR RCP1-RELATED"/>
    <property type="match status" value="1"/>
</dbReference>
<organism evidence="4">
    <name type="scientific">Tolypothrix bouteillei VB521301</name>
    <dbReference type="NCBI Taxonomy" id="1479485"/>
    <lineage>
        <taxon>Bacteria</taxon>
        <taxon>Bacillati</taxon>
        <taxon>Cyanobacteriota</taxon>
        <taxon>Cyanophyceae</taxon>
        <taxon>Nostocales</taxon>
        <taxon>Tolypothrichaceae</taxon>
        <taxon>Tolypothrix</taxon>
    </lineage>
</organism>
<dbReference type="SUPFAM" id="SSF52172">
    <property type="entry name" value="CheY-like"/>
    <property type="match status" value="1"/>
</dbReference>
<keyword evidence="5" id="KW-1185">Reference proteome</keyword>
<reference evidence="4" key="1">
    <citation type="journal article" date="2015" name="Genome Announc.">
        <title>Draft Genome Sequence of Tolypothrix boutellei Strain VB521301.</title>
        <authorList>
            <person name="Chandrababunaidu M.M."/>
            <person name="Singh D."/>
            <person name="Sen D."/>
            <person name="Bhan S."/>
            <person name="Das S."/>
            <person name="Gupta A."/>
            <person name="Adhikary S.P."/>
            <person name="Tripathy S."/>
        </authorList>
    </citation>
    <scope>NUCLEOTIDE SEQUENCE</scope>
    <source>
        <strain evidence="4">VB521301</strain>
    </source>
</reference>
<dbReference type="AlphaFoldDB" id="A0A0C1QXH6"/>
<dbReference type="CDD" id="cd17557">
    <property type="entry name" value="REC_Rcp-like"/>
    <property type="match status" value="1"/>
</dbReference>
<dbReference type="Proteomes" id="UP000029738">
    <property type="component" value="Unassembled WGS sequence"/>
</dbReference>
<dbReference type="PROSITE" id="PS50110">
    <property type="entry name" value="RESPONSE_REGULATORY"/>
    <property type="match status" value="1"/>
</dbReference>
<evidence type="ECO:0000259" key="2">
    <source>
        <dbReference type="PROSITE" id="PS50110"/>
    </source>
</evidence>